<evidence type="ECO:0000259" key="8">
    <source>
        <dbReference type="PROSITE" id="PS50119"/>
    </source>
</evidence>
<evidence type="ECO:0000256" key="1">
    <source>
        <dbReference type="ARBA" id="ARBA00022723"/>
    </source>
</evidence>
<dbReference type="PROSITE" id="PS00518">
    <property type="entry name" value="ZF_RING_1"/>
    <property type="match status" value="1"/>
</dbReference>
<dbReference type="SUPFAM" id="SSF57845">
    <property type="entry name" value="B-box zinc-binding domain"/>
    <property type="match status" value="1"/>
</dbReference>
<feature type="coiled-coil region" evidence="5">
    <location>
        <begin position="204"/>
        <end position="299"/>
    </location>
</feature>
<gene>
    <name evidence="9" type="ORF">JZ751_016270</name>
</gene>
<dbReference type="SUPFAM" id="SSF57850">
    <property type="entry name" value="RING/U-box"/>
    <property type="match status" value="1"/>
</dbReference>
<evidence type="ECO:0000313" key="10">
    <source>
        <dbReference type="Proteomes" id="UP000824540"/>
    </source>
</evidence>
<evidence type="ECO:0000256" key="2">
    <source>
        <dbReference type="ARBA" id="ARBA00022771"/>
    </source>
</evidence>
<dbReference type="GO" id="GO:0008270">
    <property type="term" value="F:zinc ion binding"/>
    <property type="evidence" value="ECO:0007669"/>
    <property type="project" value="UniProtKB-KW"/>
</dbReference>
<reference evidence="9" key="1">
    <citation type="thesis" date="2021" institute="BYU ScholarsArchive" country="Provo, UT, USA">
        <title>Applications of and Algorithms for Genome Assembly and Genomic Analyses with an Emphasis on Marine Teleosts.</title>
        <authorList>
            <person name="Pickett B.D."/>
        </authorList>
    </citation>
    <scope>NUCLEOTIDE SEQUENCE</scope>
    <source>
        <strain evidence="9">HI-2016</strain>
    </source>
</reference>
<name>A0A8T2MVH1_9TELE</name>
<dbReference type="InterPro" id="IPR013083">
    <property type="entry name" value="Znf_RING/FYVE/PHD"/>
</dbReference>
<evidence type="ECO:0000256" key="3">
    <source>
        <dbReference type="ARBA" id="ARBA00022833"/>
    </source>
</evidence>
<evidence type="ECO:0008006" key="11">
    <source>
        <dbReference type="Google" id="ProtNLM"/>
    </source>
</evidence>
<evidence type="ECO:0000256" key="6">
    <source>
        <dbReference type="SAM" id="MobiDB-lite"/>
    </source>
</evidence>
<dbReference type="PANTHER" id="PTHR25465">
    <property type="entry name" value="B-BOX DOMAIN CONTAINING"/>
    <property type="match status" value="1"/>
</dbReference>
<feature type="domain" description="RING-type" evidence="7">
    <location>
        <begin position="15"/>
        <end position="58"/>
    </location>
</feature>
<dbReference type="PROSITE" id="PS50119">
    <property type="entry name" value="ZF_BBOX"/>
    <property type="match status" value="1"/>
</dbReference>
<keyword evidence="3" id="KW-0862">Zinc</keyword>
<dbReference type="InterPro" id="IPR001841">
    <property type="entry name" value="Znf_RING"/>
</dbReference>
<dbReference type="Gene3D" id="3.30.160.60">
    <property type="entry name" value="Classic Zinc Finger"/>
    <property type="match status" value="1"/>
</dbReference>
<protein>
    <recommendedName>
        <fullName evidence="11">E3 ubiquitin/ISG15 ligase TRIM25-like</fullName>
    </recommendedName>
</protein>
<organism evidence="9 10">
    <name type="scientific">Albula glossodonta</name>
    <name type="common">roundjaw bonefish</name>
    <dbReference type="NCBI Taxonomy" id="121402"/>
    <lineage>
        <taxon>Eukaryota</taxon>
        <taxon>Metazoa</taxon>
        <taxon>Chordata</taxon>
        <taxon>Craniata</taxon>
        <taxon>Vertebrata</taxon>
        <taxon>Euteleostomi</taxon>
        <taxon>Actinopterygii</taxon>
        <taxon>Neopterygii</taxon>
        <taxon>Teleostei</taxon>
        <taxon>Albuliformes</taxon>
        <taxon>Albulidae</taxon>
        <taxon>Albula</taxon>
    </lineage>
</organism>
<dbReference type="InterPro" id="IPR058030">
    <property type="entry name" value="TRIM8/14/16/25/29/45/65_CC"/>
</dbReference>
<dbReference type="CDD" id="cd19769">
    <property type="entry name" value="Bbox2_TRIM16-like"/>
    <property type="match status" value="1"/>
</dbReference>
<keyword evidence="2 4" id="KW-0863">Zinc-finger</keyword>
<dbReference type="Pfam" id="PF00643">
    <property type="entry name" value="zf-B_box"/>
    <property type="match status" value="1"/>
</dbReference>
<proteinExistence type="predicted"/>
<dbReference type="Gene3D" id="3.30.40.10">
    <property type="entry name" value="Zinc/RING finger domain, C3HC4 (zinc finger)"/>
    <property type="match status" value="1"/>
</dbReference>
<dbReference type="Pfam" id="PF25600">
    <property type="entry name" value="TRIM_CC"/>
    <property type="match status" value="1"/>
</dbReference>
<dbReference type="InterPro" id="IPR017907">
    <property type="entry name" value="Znf_RING_CS"/>
</dbReference>
<evidence type="ECO:0000259" key="7">
    <source>
        <dbReference type="PROSITE" id="PS50089"/>
    </source>
</evidence>
<comment type="caution">
    <text evidence="9">The sequence shown here is derived from an EMBL/GenBank/DDBJ whole genome shotgun (WGS) entry which is preliminary data.</text>
</comment>
<sequence>MAEASISVLHDQFSCPICLDLLKDPVAIPCGHSYCMGCIKGYWDQDDHTGIYSCPQCRQTFTPRPVLGRNTILAEVVEKLKKTGLQAAPPAQSYAGPGDVSCDVCTGRKLKAIKSCLVCLASYCETHLQPHYQSPALKKHKLVQATGNLQEKICSHHDKLLEIYCRTDQQCICYLCTMDEHRGHDTVSAAAERTEKQELLKATQRKSQQRIQEREKELQDLRQAVESLTCSAQAAVKDSERIFTELIRSIERRRSEVKELIRDQEKAAVSRAEGLLERLEQEIAELRRRDAELEQLSHTEDHIHFLQSCQSVCAPPGPGDLPRITVSPHLSFEAVRKWVSQLKERLEDICKEEFVKISQSEWEEEILQEMRRGEETTIADATDSDSDSAEEEDNMSERINFDSFLRGAKRRNKPGSSSHKTPEVPDFWEEAEFPFGNLPKNRFNMMFGKNVVSLPTANS</sequence>
<accession>A0A8T2MVH1</accession>
<dbReference type="InterPro" id="IPR000315">
    <property type="entry name" value="Znf_B-box"/>
</dbReference>
<keyword evidence="5" id="KW-0175">Coiled coil</keyword>
<feature type="domain" description="B box-type" evidence="8">
    <location>
        <begin position="149"/>
        <end position="189"/>
    </location>
</feature>
<evidence type="ECO:0000256" key="5">
    <source>
        <dbReference type="SAM" id="Coils"/>
    </source>
</evidence>
<dbReference type="Proteomes" id="UP000824540">
    <property type="component" value="Unassembled WGS sequence"/>
</dbReference>
<dbReference type="SMART" id="SM00336">
    <property type="entry name" value="BBOX"/>
    <property type="match status" value="1"/>
</dbReference>
<evidence type="ECO:0000256" key="4">
    <source>
        <dbReference type="PROSITE-ProRule" id="PRU00024"/>
    </source>
</evidence>
<dbReference type="PROSITE" id="PS50089">
    <property type="entry name" value="ZF_RING_2"/>
    <property type="match status" value="1"/>
</dbReference>
<keyword evidence="1" id="KW-0479">Metal-binding</keyword>
<dbReference type="InterPro" id="IPR051051">
    <property type="entry name" value="E3_ubiq-ligase_TRIM/RNF"/>
</dbReference>
<dbReference type="Pfam" id="PF15227">
    <property type="entry name" value="zf-C3HC4_4"/>
    <property type="match status" value="1"/>
</dbReference>
<keyword evidence="10" id="KW-1185">Reference proteome</keyword>
<evidence type="ECO:0000313" key="9">
    <source>
        <dbReference type="EMBL" id="KAG9331994.1"/>
    </source>
</evidence>
<dbReference type="SMART" id="SM00184">
    <property type="entry name" value="RING"/>
    <property type="match status" value="1"/>
</dbReference>
<dbReference type="OrthoDB" id="6105938at2759"/>
<dbReference type="Gene3D" id="4.10.830.40">
    <property type="match status" value="1"/>
</dbReference>
<dbReference type="EMBL" id="JAFBMS010000266">
    <property type="protein sequence ID" value="KAG9331994.1"/>
    <property type="molecule type" value="Genomic_DNA"/>
</dbReference>
<dbReference type="AlphaFoldDB" id="A0A8T2MVH1"/>
<dbReference type="PANTHER" id="PTHR25465:SF5">
    <property type="entry name" value="E3 UBIQUITIN_ISG15 LIGASE TRIM25-RELATED"/>
    <property type="match status" value="1"/>
</dbReference>
<feature type="compositionally biased region" description="Acidic residues" evidence="6">
    <location>
        <begin position="382"/>
        <end position="394"/>
    </location>
</feature>
<feature type="region of interest" description="Disordered" evidence="6">
    <location>
        <begin position="370"/>
        <end position="426"/>
    </location>
</feature>